<gene>
    <name evidence="2" type="ORF">C7B65_16235</name>
</gene>
<proteinExistence type="predicted"/>
<dbReference type="EMBL" id="PVWG01000019">
    <property type="protein sequence ID" value="PSB18248.1"/>
    <property type="molecule type" value="Genomic_DNA"/>
</dbReference>
<dbReference type="AlphaFoldDB" id="A0A2T1DCN7"/>
<dbReference type="Proteomes" id="UP000238634">
    <property type="component" value="Unassembled WGS sequence"/>
</dbReference>
<keyword evidence="1" id="KW-0175">Coiled coil</keyword>
<dbReference type="RefSeq" id="WP_073073164.1">
    <property type="nucleotide sequence ID" value="NZ_MPPI01000021.1"/>
</dbReference>
<reference evidence="2 3" key="2">
    <citation type="submission" date="2018-03" db="EMBL/GenBank/DDBJ databases">
        <title>The ancient ancestry and fast evolution of plastids.</title>
        <authorList>
            <person name="Moore K.R."/>
            <person name="Magnabosco C."/>
            <person name="Momper L."/>
            <person name="Gold D.A."/>
            <person name="Bosak T."/>
            <person name="Fournier G.P."/>
        </authorList>
    </citation>
    <scope>NUCLEOTIDE SEQUENCE [LARGE SCALE GENOMIC DNA]</scope>
    <source>
        <strain evidence="2 3">ULC007</strain>
    </source>
</reference>
<evidence type="ECO:0000313" key="2">
    <source>
        <dbReference type="EMBL" id="PSB18248.1"/>
    </source>
</evidence>
<evidence type="ECO:0000256" key="1">
    <source>
        <dbReference type="SAM" id="Coils"/>
    </source>
</evidence>
<protein>
    <submittedName>
        <fullName evidence="2">Uncharacterized protein</fullName>
    </submittedName>
</protein>
<comment type="caution">
    <text evidence="2">The sequence shown here is derived from an EMBL/GenBank/DDBJ whole genome shotgun (WGS) entry which is preliminary data.</text>
</comment>
<reference evidence="2 3" key="1">
    <citation type="submission" date="2018-02" db="EMBL/GenBank/DDBJ databases">
        <authorList>
            <person name="Cohen D.B."/>
            <person name="Kent A.D."/>
        </authorList>
    </citation>
    <scope>NUCLEOTIDE SEQUENCE [LARGE SCALE GENOMIC DNA]</scope>
    <source>
        <strain evidence="2 3">ULC007</strain>
    </source>
</reference>
<keyword evidence="3" id="KW-1185">Reference proteome</keyword>
<sequence>MADQVVQWLNEIKDLKQTLQAAQEAQEAANASADNWRKLYETEAQQRRTEAMLTRQTIADLKSEIAQLQILPQASSDRSNTQSTIERSIENLTTVDELKARLFELWTEHDRLAQDLKAEQADHAQTRKNLTTALGDTVDLLTKVREQKGES</sequence>
<accession>A0A2T1DCN7</accession>
<name>A0A2T1DCN7_9CYAN</name>
<organism evidence="2 3">
    <name type="scientific">Phormidesmis priestleyi ULC007</name>
    <dbReference type="NCBI Taxonomy" id="1920490"/>
    <lineage>
        <taxon>Bacteria</taxon>
        <taxon>Bacillati</taxon>
        <taxon>Cyanobacteriota</taxon>
        <taxon>Cyanophyceae</taxon>
        <taxon>Leptolyngbyales</taxon>
        <taxon>Leptolyngbyaceae</taxon>
        <taxon>Phormidesmis</taxon>
    </lineage>
</organism>
<dbReference type="OrthoDB" id="467224at2"/>
<evidence type="ECO:0000313" key="3">
    <source>
        <dbReference type="Proteomes" id="UP000238634"/>
    </source>
</evidence>
<feature type="coiled-coil region" evidence="1">
    <location>
        <begin position="5"/>
        <end position="32"/>
    </location>
</feature>